<organism evidence="4 5">
    <name type="scientific">Simplicispira hankyongi</name>
    <dbReference type="NCBI Taxonomy" id="2315688"/>
    <lineage>
        <taxon>Bacteria</taxon>
        <taxon>Pseudomonadati</taxon>
        <taxon>Pseudomonadota</taxon>
        <taxon>Betaproteobacteria</taxon>
        <taxon>Burkholderiales</taxon>
        <taxon>Comamonadaceae</taxon>
        <taxon>Simplicispira</taxon>
    </lineage>
</organism>
<reference evidence="4 5" key="1">
    <citation type="submission" date="2018-09" db="EMBL/GenBank/DDBJ databases">
        <title>Draft genome of Simplicispira sp. NY-02.</title>
        <authorList>
            <person name="Im W.T."/>
        </authorList>
    </citation>
    <scope>NUCLEOTIDE SEQUENCE [LARGE SCALE GENOMIC DNA]</scope>
    <source>
        <strain evidence="4 5">NY-02</strain>
    </source>
</reference>
<dbReference type="CDD" id="cd05401">
    <property type="entry name" value="NT_GlnE_GlnD_like"/>
    <property type="match status" value="1"/>
</dbReference>
<evidence type="ECO:0000313" key="4">
    <source>
        <dbReference type="EMBL" id="RID97111.1"/>
    </source>
</evidence>
<dbReference type="PANTHER" id="PTHR43080:SF2">
    <property type="entry name" value="CBS DOMAIN-CONTAINING PROTEIN"/>
    <property type="match status" value="1"/>
</dbReference>
<protein>
    <submittedName>
        <fullName evidence="4">CBS domain-containing protein</fullName>
    </submittedName>
</protein>
<dbReference type="RefSeq" id="WP_119110337.1">
    <property type="nucleotide sequence ID" value="NZ_QXJC01000010.1"/>
</dbReference>
<evidence type="ECO:0000313" key="5">
    <source>
        <dbReference type="Proteomes" id="UP000266302"/>
    </source>
</evidence>
<keyword evidence="5" id="KW-1185">Reference proteome</keyword>
<evidence type="ECO:0000259" key="3">
    <source>
        <dbReference type="PROSITE" id="PS51371"/>
    </source>
</evidence>
<dbReference type="Pfam" id="PF03445">
    <property type="entry name" value="DUF294"/>
    <property type="match status" value="1"/>
</dbReference>
<evidence type="ECO:0000256" key="1">
    <source>
        <dbReference type="ARBA" id="ARBA00023122"/>
    </source>
</evidence>
<dbReference type="Gene3D" id="3.10.580.10">
    <property type="entry name" value="CBS-domain"/>
    <property type="match status" value="1"/>
</dbReference>
<feature type="domain" description="CBS" evidence="3">
    <location>
        <begin position="227"/>
        <end position="287"/>
    </location>
</feature>
<dbReference type="OrthoDB" id="9808528at2"/>
<dbReference type="SUPFAM" id="SSF54631">
    <property type="entry name" value="CBS-domain pair"/>
    <property type="match status" value="1"/>
</dbReference>
<accession>A0A398C6L8</accession>
<dbReference type="InterPro" id="IPR005105">
    <property type="entry name" value="GlnD_Uridyltrans_N"/>
</dbReference>
<feature type="domain" description="CBS" evidence="3">
    <location>
        <begin position="163"/>
        <end position="224"/>
    </location>
</feature>
<keyword evidence="1 2" id="KW-0129">CBS domain</keyword>
<dbReference type="PROSITE" id="PS51371">
    <property type="entry name" value="CBS"/>
    <property type="match status" value="2"/>
</dbReference>
<gene>
    <name evidence="4" type="ORF">D3F03_15465</name>
</gene>
<dbReference type="Pfam" id="PF10335">
    <property type="entry name" value="DUF294_C"/>
    <property type="match status" value="1"/>
</dbReference>
<dbReference type="EMBL" id="QXJC01000010">
    <property type="protein sequence ID" value="RID97111.1"/>
    <property type="molecule type" value="Genomic_DNA"/>
</dbReference>
<dbReference type="SUPFAM" id="SSF51206">
    <property type="entry name" value="cAMP-binding domain-like"/>
    <property type="match status" value="1"/>
</dbReference>
<dbReference type="InterPro" id="IPR018490">
    <property type="entry name" value="cNMP-bd_dom_sf"/>
</dbReference>
<evidence type="ECO:0000256" key="2">
    <source>
        <dbReference type="PROSITE-ProRule" id="PRU00703"/>
    </source>
</evidence>
<dbReference type="AlphaFoldDB" id="A0A398C6L8"/>
<dbReference type="Pfam" id="PF00571">
    <property type="entry name" value="CBS"/>
    <property type="match status" value="2"/>
</dbReference>
<dbReference type="InterPro" id="IPR051257">
    <property type="entry name" value="Diverse_CBS-Domain"/>
</dbReference>
<sequence>MPTAPPSPDDLAALLADHRVWGTLTAGEQAVLATQWEQQTSTEGAMLLPQGGLHTRLGMVLAGAIDLHDPDLDHGVRLQRGELFGFGATPARHLATWQATAATDGAVAWLAPQVLLQLCQAHGALEYYFPSLPTAADLAQQQSAPGEDGARLNRLAMPVRALVQRAPVCLPMDTPIRTVAEHMHAQRVSCVLLIEDGGGNSAALLGLVTDRDLRNRVLATGRDSARPVREIATLDPHTLQAQSPAFEALLTMARANIHHLPVLEGARIVGMVTATDLAEQQSTSAVVLAGEIYKQTSVAGLAKATTRLKALQRHLVDAGTSAYSTGHIVTAITDAITVRLIQLAKERMGPAPVDYVWVAAGSQARSEQTALSDQDNCLVLGDDYDEVLHGAWFREFSRFVCDGLAECGYIHCPGEMMAMTDQWRQPRARWAEYFRQWVDTPEPMALMLTCVFFDLRAIHGRAELLDSLRHELLANTRGNSLFLAHMVGNALKHRPPLGLFGTIARIRGGEHPGTIDLKHTGIVPIVDLARLYALAGGMPQVNTHDRLEVAAPSGEVSAQSARDLREALEFISKLRIAHQARQLAQGQAPDNFLALEELSNFERSHLKQAFQVVQTVQDVLAQRYQAGRF</sequence>
<dbReference type="GO" id="GO:0008773">
    <property type="term" value="F:[protein-PII] uridylyltransferase activity"/>
    <property type="evidence" value="ECO:0007669"/>
    <property type="project" value="InterPro"/>
</dbReference>
<dbReference type="InterPro" id="IPR018821">
    <property type="entry name" value="DUF294_put_nucleoTrafse_sb-bd"/>
</dbReference>
<dbReference type="PANTHER" id="PTHR43080">
    <property type="entry name" value="CBS DOMAIN-CONTAINING PROTEIN CBSX3, MITOCHONDRIAL"/>
    <property type="match status" value="1"/>
</dbReference>
<dbReference type="CDD" id="cd04587">
    <property type="entry name" value="CBS_pair_CAP-ED_NT_Pol-beta-like_DUF294_assoc"/>
    <property type="match status" value="1"/>
</dbReference>
<dbReference type="Proteomes" id="UP000266302">
    <property type="component" value="Unassembled WGS sequence"/>
</dbReference>
<comment type="caution">
    <text evidence="4">The sequence shown here is derived from an EMBL/GenBank/DDBJ whole genome shotgun (WGS) entry which is preliminary data.</text>
</comment>
<proteinExistence type="predicted"/>
<dbReference type="InterPro" id="IPR000644">
    <property type="entry name" value="CBS_dom"/>
</dbReference>
<name>A0A398C6L8_9BURK</name>
<dbReference type="InterPro" id="IPR046342">
    <property type="entry name" value="CBS_dom_sf"/>
</dbReference>
<dbReference type="SMART" id="SM00116">
    <property type="entry name" value="CBS"/>
    <property type="match status" value="2"/>
</dbReference>